<dbReference type="Proteomes" id="UP001230908">
    <property type="component" value="Unassembled WGS sequence"/>
</dbReference>
<comment type="caution">
    <text evidence="2">The sequence shown here is derived from an EMBL/GenBank/DDBJ whole genome shotgun (WGS) entry which is preliminary data.</text>
</comment>
<dbReference type="SUPFAM" id="SSF140931">
    <property type="entry name" value="Fic-like"/>
    <property type="match status" value="1"/>
</dbReference>
<dbReference type="InterPro" id="IPR036388">
    <property type="entry name" value="WH-like_DNA-bd_sf"/>
</dbReference>
<evidence type="ECO:0000259" key="1">
    <source>
        <dbReference type="PROSITE" id="PS51459"/>
    </source>
</evidence>
<keyword evidence="3" id="KW-1185">Reference proteome</keyword>
<dbReference type="Gene3D" id="1.10.3290.10">
    <property type="entry name" value="Fido-like domain"/>
    <property type="match status" value="1"/>
</dbReference>
<evidence type="ECO:0000313" key="3">
    <source>
        <dbReference type="Proteomes" id="UP001230908"/>
    </source>
</evidence>
<dbReference type="PROSITE" id="PS51459">
    <property type="entry name" value="FIDO"/>
    <property type="match status" value="1"/>
</dbReference>
<proteinExistence type="predicted"/>
<name>A0ABU0ZB88_9ACTN</name>
<dbReference type="RefSeq" id="WP_308711586.1">
    <property type="nucleotide sequence ID" value="NZ_JAVHUY010000005.1"/>
</dbReference>
<dbReference type="InterPro" id="IPR003812">
    <property type="entry name" value="Fido"/>
</dbReference>
<feature type="domain" description="Fido" evidence="1">
    <location>
        <begin position="109"/>
        <end position="266"/>
    </location>
</feature>
<dbReference type="Pfam" id="PF02661">
    <property type="entry name" value="Fic"/>
    <property type="match status" value="1"/>
</dbReference>
<organism evidence="2 3">
    <name type="scientific">Phytohabitans maris</name>
    <dbReference type="NCBI Taxonomy" id="3071409"/>
    <lineage>
        <taxon>Bacteria</taxon>
        <taxon>Bacillati</taxon>
        <taxon>Actinomycetota</taxon>
        <taxon>Actinomycetes</taxon>
        <taxon>Micromonosporales</taxon>
        <taxon>Micromonosporaceae</taxon>
    </lineage>
</organism>
<evidence type="ECO:0000313" key="2">
    <source>
        <dbReference type="EMBL" id="MDQ7904317.1"/>
    </source>
</evidence>
<accession>A0ABU0ZB88</accession>
<protein>
    <submittedName>
        <fullName evidence="2">Fic family protein</fullName>
    </submittedName>
</protein>
<dbReference type="PANTHER" id="PTHR13504">
    <property type="entry name" value="FIDO DOMAIN-CONTAINING PROTEIN DDB_G0283145"/>
    <property type="match status" value="1"/>
</dbReference>
<gene>
    <name evidence="2" type="ORF">RB614_07245</name>
</gene>
<dbReference type="InterPro" id="IPR040198">
    <property type="entry name" value="Fido_containing"/>
</dbReference>
<dbReference type="PANTHER" id="PTHR13504:SF33">
    <property type="entry name" value="FIC FAMILY PROTEIN"/>
    <property type="match status" value="1"/>
</dbReference>
<dbReference type="InterPro" id="IPR036597">
    <property type="entry name" value="Fido-like_dom_sf"/>
</dbReference>
<dbReference type="EMBL" id="JAVHUY010000005">
    <property type="protein sequence ID" value="MDQ7904317.1"/>
    <property type="molecule type" value="Genomic_DNA"/>
</dbReference>
<sequence>MRSFSDLSATIGRVPADVVTRLSAVDVGRGSEALYRDQMPGLLHLLADRARVASITASSAIEGVVVADANRAERILQGRVRRLRSRSEQELAGYRDAQDYLFQDDWHPLSPGLLLHLHRLLFRHTASAGGRFKSEDNLVVDRASDGSTTVRFRPVPAKETEFYVAELVDRYAAAVAAGQHHPVLLIGGFVLDLLVVHPFEDGNGRVARALTNALLVDRGYTVSRYVSLEELMAGSEDAYYQALLDSTHGWHDDKADPWPWLRYFVSVLADAYAIFSTRTAANRSAGSKQDRVRDYLLNHAADEFRIADVRTALPGVSDQTIRLVLDKLRAEGAVTPQGLGRTATWRRTNRPPD</sequence>
<reference evidence="2 3" key="1">
    <citation type="submission" date="2023-08" db="EMBL/GenBank/DDBJ databases">
        <title>Phytohabitans sansha sp. nov., isolated from marine sediment.</title>
        <authorList>
            <person name="Zhao Y."/>
            <person name="Yi K."/>
        </authorList>
    </citation>
    <scope>NUCLEOTIDE SEQUENCE [LARGE SCALE GENOMIC DNA]</scope>
    <source>
        <strain evidence="2 3">ZYX-F-186</strain>
    </source>
</reference>
<dbReference type="Gene3D" id="1.10.10.10">
    <property type="entry name" value="Winged helix-like DNA-binding domain superfamily/Winged helix DNA-binding domain"/>
    <property type="match status" value="1"/>
</dbReference>